<keyword evidence="4 11" id="KW-0812">Transmembrane</keyword>
<evidence type="ECO:0000256" key="12">
    <source>
        <dbReference type="SAM" id="Phobius"/>
    </source>
</evidence>
<feature type="transmembrane region" description="Helical" evidence="12">
    <location>
        <begin position="144"/>
        <end position="167"/>
    </location>
</feature>
<protein>
    <submittedName>
        <fullName evidence="15">Uncharacterized protein</fullName>
    </submittedName>
</protein>
<evidence type="ECO:0000256" key="5">
    <source>
        <dbReference type="ARBA" id="ARBA00022882"/>
    </source>
</evidence>
<dbReference type="InterPro" id="IPR013518">
    <property type="entry name" value="K_chnl_inward-rec_Kir_cyto"/>
</dbReference>
<evidence type="ECO:0000256" key="9">
    <source>
        <dbReference type="ARBA" id="ARBA00023136"/>
    </source>
</evidence>
<organism evidence="15">
    <name type="scientific">Vannella robusta</name>
    <dbReference type="NCBI Taxonomy" id="1487602"/>
    <lineage>
        <taxon>Eukaryota</taxon>
        <taxon>Amoebozoa</taxon>
        <taxon>Discosea</taxon>
        <taxon>Flabellinia</taxon>
        <taxon>Vannellidae</taxon>
        <taxon>Vannella</taxon>
    </lineage>
</organism>
<dbReference type="GO" id="GO:1990573">
    <property type="term" value="P:potassium ion import across plasma membrane"/>
    <property type="evidence" value="ECO:0007669"/>
    <property type="project" value="TreeGrafter"/>
</dbReference>
<dbReference type="AlphaFoldDB" id="A0A7S4I9H5"/>
<dbReference type="GO" id="GO:0034765">
    <property type="term" value="P:regulation of monoatomic ion transmembrane transport"/>
    <property type="evidence" value="ECO:0007669"/>
    <property type="project" value="TreeGrafter"/>
</dbReference>
<evidence type="ECO:0000256" key="7">
    <source>
        <dbReference type="ARBA" id="ARBA00022989"/>
    </source>
</evidence>
<keyword evidence="3 11" id="KW-0633">Potassium transport</keyword>
<proteinExistence type="inferred from homology"/>
<keyword evidence="7 12" id="KW-1133">Transmembrane helix</keyword>
<evidence type="ECO:0000259" key="13">
    <source>
        <dbReference type="Pfam" id="PF01007"/>
    </source>
</evidence>
<keyword evidence="10 11" id="KW-0407">Ion channel</keyword>
<sequence>MANVAVQRARSGSIIRPPHIHEDEAKQLLPPASPEAPLVSRKRFLNRRTGMFRVKRVGARRLFTSYFLSGYHALIDMHWGLFIVLMILFFLLSFTFFGFVYFIIDELNDCIEHVHGWPESFFFSVQTGMTIGYGSMYPDGCRSIIYAVTIQSIWGLITDAFVLGLAFEKLSRPEPASNAFMFTEKAVICNRNGKRVLVSRVAWTKPTQLIEAHVRMYISNHRVTAEGEKLYSFLELDLQETNSSFILLALPHDIVHHIDRESPLYNVRATDLYSKDIELIVVVEGISAFTSDTIQGHYSYLSTDIVYDRYLPNIVIQNADRSFTVDFSRFDSLSDCAALAPGHIEIN</sequence>
<dbReference type="InterPro" id="IPR014756">
    <property type="entry name" value="Ig_E-set"/>
</dbReference>
<dbReference type="EMBL" id="HBKP01013537">
    <property type="protein sequence ID" value="CAE2222284.1"/>
    <property type="molecule type" value="Transcribed_RNA"/>
</dbReference>
<dbReference type="GO" id="GO:0005886">
    <property type="term" value="C:plasma membrane"/>
    <property type="evidence" value="ECO:0007669"/>
    <property type="project" value="TreeGrafter"/>
</dbReference>
<dbReference type="InterPro" id="IPR016449">
    <property type="entry name" value="K_chnl_inward-rec_Kir"/>
</dbReference>
<evidence type="ECO:0000256" key="10">
    <source>
        <dbReference type="ARBA" id="ARBA00023303"/>
    </source>
</evidence>
<evidence type="ECO:0000256" key="6">
    <source>
        <dbReference type="ARBA" id="ARBA00022958"/>
    </source>
</evidence>
<evidence type="ECO:0000256" key="11">
    <source>
        <dbReference type="RuleBase" id="RU003822"/>
    </source>
</evidence>
<comment type="similarity">
    <text evidence="11">Belongs to the inward rectifier-type potassium channel (TC 1.A.2.1) family.</text>
</comment>
<dbReference type="GO" id="GO:0005242">
    <property type="term" value="F:inward rectifier potassium channel activity"/>
    <property type="evidence" value="ECO:0007669"/>
    <property type="project" value="InterPro"/>
</dbReference>
<evidence type="ECO:0000256" key="2">
    <source>
        <dbReference type="ARBA" id="ARBA00022448"/>
    </source>
</evidence>
<keyword evidence="8 11" id="KW-0406">Ion transport</keyword>
<dbReference type="Gene3D" id="2.60.40.1400">
    <property type="entry name" value="G protein-activated inward rectifier potassium channel 1"/>
    <property type="match status" value="1"/>
</dbReference>
<feature type="domain" description="Inward rectifier potassium channel C-terminal" evidence="14">
    <location>
        <begin position="181"/>
        <end position="336"/>
    </location>
</feature>
<accession>A0A7S4I9H5</accession>
<keyword evidence="6 11" id="KW-0630">Potassium</keyword>
<keyword evidence="9 12" id="KW-0472">Membrane</keyword>
<dbReference type="PRINTS" id="PR01320">
    <property type="entry name" value="KIRCHANNEL"/>
</dbReference>
<comment type="subcellular location">
    <subcellularLocation>
        <location evidence="1 11">Membrane</location>
        <topology evidence="1 11">Multi-pass membrane protein</topology>
    </subcellularLocation>
</comment>
<evidence type="ECO:0000256" key="8">
    <source>
        <dbReference type="ARBA" id="ARBA00023065"/>
    </source>
</evidence>
<reference evidence="15" key="1">
    <citation type="submission" date="2021-01" db="EMBL/GenBank/DDBJ databases">
        <authorList>
            <person name="Corre E."/>
            <person name="Pelletier E."/>
            <person name="Niang G."/>
            <person name="Scheremetjew M."/>
            <person name="Finn R."/>
            <person name="Kale V."/>
            <person name="Holt S."/>
            <person name="Cochrane G."/>
            <person name="Meng A."/>
            <person name="Brown T."/>
            <person name="Cohen L."/>
        </authorList>
    </citation>
    <scope>NUCLEOTIDE SEQUENCE</scope>
    <source>
        <strain evidence="15">DIVA3 518/3/11/1/6</strain>
    </source>
</reference>
<dbReference type="SUPFAM" id="SSF81324">
    <property type="entry name" value="Voltage-gated potassium channels"/>
    <property type="match status" value="1"/>
</dbReference>
<keyword evidence="2 11" id="KW-0813">Transport</keyword>
<name>A0A7S4I9H5_9EUKA</name>
<evidence type="ECO:0000256" key="3">
    <source>
        <dbReference type="ARBA" id="ARBA00022538"/>
    </source>
</evidence>
<dbReference type="PANTHER" id="PTHR11767">
    <property type="entry name" value="INWARD RECTIFIER POTASSIUM CHANNEL"/>
    <property type="match status" value="1"/>
</dbReference>
<evidence type="ECO:0000259" key="14">
    <source>
        <dbReference type="Pfam" id="PF17655"/>
    </source>
</evidence>
<feature type="transmembrane region" description="Helical" evidence="12">
    <location>
        <begin position="79"/>
        <end position="104"/>
    </location>
</feature>
<dbReference type="Gene3D" id="1.10.287.70">
    <property type="match status" value="1"/>
</dbReference>
<dbReference type="InterPro" id="IPR041647">
    <property type="entry name" value="IRK_C"/>
</dbReference>
<dbReference type="SUPFAM" id="SSF81296">
    <property type="entry name" value="E set domains"/>
    <property type="match status" value="1"/>
</dbReference>
<dbReference type="Pfam" id="PF17655">
    <property type="entry name" value="IRK_C"/>
    <property type="match status" value="1"/>
</dbReference>
<dbReference type="InterPro" id="IPR040445">
    <property type="entry name" value="Kir_TM"/>
</dbReference>
<keyword evidence="5 11" id="KW-0851">Voltage-gated channel</keyword>
<evidence type="ECO:0000313" key="15">
    <source>
        <dbReference type="EMBL" id="CAE2222284.1"/>
    </source>
</evidence>
<dbReference type="GO" id="GO:0034702">
    <property type="term" value="C:monoatomic ion channel complex"/>
    <property type="evidence" value="ECO:0007669"/>
    <property type="project" value="UniProtKB-KW"/>
</dbReference>
<evidence type="ECO:0000256" key="1">
    <source>
        <dbReference type="ARBA" id="ARBA00004141"/>
    </source>
</evidence>
<gene>
    <name evidence="15" type="ORF">VSP0166_LOCUS9613</name>
</gene>
<evidence type="ECO:0000256" key="4">
    <source>
        <dbReference type="ARBA" id="ARBA00022692"/>
    </source>
</evidence>
<dbReference type="Pfam" id="PF01007">
    <property type="entry name" value="IRK"/>
    <property type="match status" value="1"/>
</dbReference>
<feature type="domain" description="Potassium channel inwardly rectifying transmembrane" evidence="13">
    <location>
        <begin position="55"/>
        <end position="173"/>
    </location>
</feature>